<accession>A0A2H0XFU3</accession>
<proteinExistence type="predicted"/>
<name>A0A2H0XFU3_UNCKA</name>
<organism evidence="1 2">
    <name type="scientific">candidate division WWE3 bacterium CG08_land_8_20_14_0_20_40_13</name>
    <dbReference type="NCBI Taxonomy" id="1975084"/>
    <lineage>
        <taxon>Bacteria</taxon>
        <taxon>Katanobacteria</taxon>
    </lineage>
</organism>
<dbReference type="AlphaFoldDB" id="A0A2H0XFU3"/>
<protein>
    <submittedName>
        <fullName evidence="1">Uncharacterized protein</fullName>
    </submittedName>
</protein>
<comment type="caution">
    <text evidence="1">The sequence shown here is derived from an EMBL/GenBank/DDBJ whole genome shotgun (WGS) entry which is preliminary data.</text>
</comment>
<reference evidence="2" key="1">
    <citation type="submission" date="2017-09" db="EMBL/GenBank/DDBJ databases">
        <title>Depth-based differentiation of microbial function through sediment-hosted aquifers and enrichment of novel symbionts in the deep terrestrial subsurface.</title>
        <authorList>
            <person name="Probst A.J."/>
            <person name="Ladd B."/>
            <person name="Jarett J.K."/>
            <person name="Geller-Mcgrath D.E."/>
            <person name="Sieber C.M.K."/>
            <person name="Emerson J.B."/>
            <person name="Anantharaman K."/>
            <person name="Thomas B.C."/>
            <person name="Malmstrom R."/>
            <person name="Stieglmeier M."/>
            <person name="Klingl A."/>
            <person name="Woyke T."/>
            <person name="Ryan C.M."/>
            <person name="Banfield J.F."/>
        </authorList>
    </citation>
    <scope>NUCLEOTIDE SEQUENCE [LARGE SCALE GENOMIC DNA]</scope>
</reference>
<evidence type="ECO:0000313" key="2">
    <source>
        <dbReference type="Proteomes" id="UP000230340"/>
    </source>
</evidence>
<gene>
    <name evidence="1" type="ORF">COT49_02435</name>
</gene>
<sequence>MVTVSLFEQLAKDILDYYFKGLQVKDNIRPVWSQGLEIDRYYPQLGVAVEFQGPQHYKMISSMQTPEKFQNQLKYDSVKRSLAVKNGIFFFPLSIFDFSEVSHQRTAEKIRAYGMDFARKNKDEMLYNKLSRMLIGRYFDPQIFRRLDGIKNRHP</sequence>
<dbReference type="Proteomes" id="UP000230340">
    <property type="component" value="Unassembled WGS sequence"/>
</dbReference>
<dbReference type="EMBL" id="PEYT01000022">
    <property type="protein sequence ID" value="PIS22999.1"/>
    <property type="molecule type" value="Genomic_DNA"/>
</dbReference>
<evidence type="ECO:0000313" key="1">
    <source>
        <dbReference type="EMBL" id="PIS22999.1"/>
    </source>
</evidence>